<comment type="subcellular location">
    <subcellularLocation>
        <location evidence="1">Nucleus</location>
        <location evidence="1">Nucleolus</location>
    </subcellularLocation>
</comment>
<evidence type="ECO:0000256" key="4">
    <source>
        <dbReference type="ARBA" id="ARBA00023242"/>
    </source>
</evidence>
<dbReference type="Gene3D" id="1.10.1580.10">
    <property type="match status" value="1"/>
</dbReference>
<dbReference type="InterPro" id="IPR027417">
    <property type="entry name" value="P-loop_NTPase"/>
</dbReference>
<dbReference type="PRINTS" id="PR00326">
    <property type="entry name" value="GTP1OBG"/>
</dbReference>
<organism evidence="6">
    <name type="scientific">Menopon gallinae</name>
    <name type="common">poultry shaft louse</name>
    <dbReference type="NCBI Taxonomy" id="328185"/>
    <lineage>
        <taxon>Eukaryota</taxon>
        <taxon>Metazoa</taxon>
        <taxon>Ecdysozoa</taxon>
        <taxon>Arthropoda</taxon>
        <taxon>Hexapoda</taxon>
        <taxon>Insecta</taxon>
        <taxon>Pterygota</taxon>
        <taxon>Neoptera</taxon>
        <taxon>Paraneoptera</taxon>
        <taxon>Psocodea</taxon>
        <taxon>Troctomorpha</taxon>
        <taxon>Phthiraptera</taxon>
        <taxon>Amblycera</taxon>
        <taxon>Menoponidae</taxon>
        <taxon>Menopon</taxon>
    </lineage>
</organism>
<keyword evidence="2" id="KW-0547">Nucleotide-binding</keyword>
<dbReference type="PANTHER" id="PTHR11089">
    <property type="entry name" value="GTP-BINDING PROTEIN-RELATED"/>
    <property type="match status" value="1"/>
</dbReference>
<evidence type="ECO:0000259" key="5">
    <source>
        <dbReference type="PROSITE" id="PS51721"/>
    </source>
</evidence>
<gene>
    <name evidence="6" type="ORF">PYX00_011883</name>
</gene>
<dbReference type="GO" id="GO:0005730">
    <property type="term" value="C:nucleolus"/>
    <property type="evidence" value="ECO:0007669"/>
    <property type="project" value="UniProtKB-SubCell"/>
</dbReference>
<dbReference type="EMBL" id="JARGDH010000006">
    <property type="protein sequence ID" value="KAL0266166.1"/>
    <property type="molecule type" value="Genomic_DNA"/>
</dbReference>
<dbReference type="InterPro" id="IPR023179">
    <property type="entry name" value="GTP-bd_ortho_bundle_sf"/>
</dbReference>
<dbReference type="InterPro" id="IPR024929">
    <property type="entry name" value="GNL2_CP_dom"/>
</dbReference>
<sequence length="312" mass="34955">MDCSTLEELKAKAESKRVEAMQGLSGLPGEGSAAKEVHCSDAVRGQSRRIWNELYNVIDCSDVVIHVLDARDPPGTRCASVEKYLDKHAPFKYLVYLINKVDLVPTGVTARWLKAFSTKHPVLAYHSNSLTNFYGQENLIGLLRQYSHLKKRQVAVGFVGYPNVGKSSIINTLRRRVVCSVAPVPGQTKVYQYITLTKKIYLIDSPGVVPTSTLEEAVLRGAMRVENLEDPEYFFMRVYEKAKDAMEKVYGISSVEALDFLEKYCRKFGKISRGGVCNLDAASKLLLHDWIRGKIPFYVAPPSVEEEVPCTQ</sequence>
<accession>A0AAW2H8W8</accession>
<keyword evidence="4" id="KW-0539">Nucleus</keyword>
<reference evidence="6" key="1">
    <citation type="journal article" date="2024" name="Gigascience">
        <title>Chromosome-level genome of the poultry shaft louse Menopon gallinae provides insight into the host-switching and adaptive evolution of parasitic lice.</title>
        <authorList>
            <person name="Xu Y."/>
            <person name="Ma L."/>
            <person name="Liu S."/>
            <person name="Liang Y."/>
            <person name="Liu Q."/>
            <person name="He Z."/>
            <person name="Tian L."/>
            <person name="Duan Y."/>
            <person name="Cai W."/>
            <person name="Li H."/>
            <person name="Song F."/>
        </authorList>
    </citation>
    <scope>NUCLEOTIDE SEQUENCE</scope>
    <source>
        <strain evidence="6">Cailab_2023a</strain>
    </source>
</reference>
<dbReference type="Gene3D" id="3.40.50.300">
    <property type="entry name" value="P-loop containing nucleotide triphosphate hydrolases"/>
    <property type="match status" value="1"/>
</dbReference>
<dbReference type="InterPro" id="IPR050755">
    <property type="entry name" value="TRAFAC_YlqF/YawG_RiboMat"/>
</dbReference>
<dbReference type="GO" id="GO:0005525">
    <property type="term" value="F:GTP binding"/>
    <property type="evidence" value="ECO:0007669"/>
    <property type="project" value="UniProtKB-KW"/>
</dbReference>
<dbReference type="PROSITE" id="PS51721">
    <property type="entry name" value="G_CP"/>
    <property type="match status" value="1"/>
</dbReference>
<dbReference type="InterPro" id="IPR006073">
    <property type="entry name" value="GTP-bd"/>
</dbReference>
<evidence type="ECO:0000256" key="3">
    <source>
        <dbReference type="ARBA" id="ARBA00023134"/>
    </source>
</evidence>
<protein>
    <recommendedName>
        <fullName evidence="5">CP-type G domain-containing protein</fullName>
    </recommendedName>
</protein>
<evidence type="ECO:0000256" key="2">
    <source>
        <dbReference type="ARBA" id="ARBA00022741"/>
    </source>
</evidence>
<dbReference type="FunFam" id="3.40.50.300:FF:000559">
    <property type="entry name" value="Nuclear/nucleolar GTPase 2"/>
    <property type="match status" value="1"/>
</dbReference>
<feature type="domain" description="CP-type G" evidence="5">
    <location>
        <begin position="51"/>
        <end position="211"/>
    </location>
</feature>
<dbReference type="PANTHER" id="PTHR11089:SF9">
    <property type="entry name" value="NUCLEOLAR GTP-BINDING PROTEIN 2"/>
    <property type="match status" value="1"/>
</dbReference>
<dbReference type="CDD" id="cd01858">
    <property type="entry name" value="NGP_1"/>
    <property type="match status" value="1"/>
</dbReference>
<evidence type="ECO:0000256" key="1">
    <source>
        <dbReference type="ARBA" id="ARBA00004604"/>
    </source>
</evidence>
<dbReference type="InterPro" id="IPR030378">
    <property type="entry name" value="G_CP_dom"/>
</dbReference>
<keyword evidence="3" id="KW-0342">GTP-binding</keyword>
<evidence type="ECO:0000313" key="6">
    <source>
        <dbReference type="EMBL" id="KAL0266166.1"/>
    </source>
</evidence>
<dbReference type="AlphaFoldDB" id="A0AAW2H8W8"/>
<dbReference type="Pfam" id="PF01926">
    <property type="entry name" value="MMR_HSR1"/>
    <property type="match status" value="1"/>
</dbReference>
<comment type="caution">
    <text evidence="6">The sequence shown here is derived from an EMBL/GenBank/DDBJ whole genome shotgun (WGS) entry which is preliminary data.</text>
</comment>
<name>A0AAW2H8W8_9NEOP</name>
<dbReference type="SUPFAM" id="SSF52540">
    <property type="entry name" value="P-loop containing nucleoside triphosphate hydrolases"/>
    <property type="match status" value="1"/>
</dbReference>
<proteinExistence type="predicted"/>